<evidence type="ECO:0000259" key="5">
    <source>
        <dbReference type="Pfam" id="PF21036"/>
    </source>
</evidence>
<keyword evidence="3 6" id="KW-0808">Transferase</keyword>
<dbReference type="Pfam" id="PF06722">
    <property type="entry name" value="EryCIII-like_C"/>
    <property type="match status" value="1"/>
</dbReference>
<reference evidence="6" key="1">
    <citation type="submission" date="2021-01" db="EMBL/GenBank/DDBJ databases">
        <title>Whole genome shotgun sequence of Actinoplanes ferrugineus NBRC 15555.</title>
        <authorList>
            <person name="Komaki H."/>
            <person name="Tamura T."/>
        </authorList>
    </citation>
    <scope>NUCLEOTIDE SEQUENCE</scope>
    <source>
        <strain evidence="6">NBRC 15555</strain>
    </source>
</reference>
<dbReference type="Proteomes" id="UP000598174">
    <property type="component" value="Unassembled WGS sequence"/>
</dbReference>
<feature type="domain" description="Erythromycin biosynthesis protein CIII-like C-terminal" evidence="4">
    <location>
        <begin position="250"/>
        <end position="388"/>
    </location>
</feature>
<organism evidence="6 7">
    <name type="scientific">Paractinoplanes ferrugineus</name>
    <dbReference type="NCBI Taxonomy" id="113564"/>
    <lineage>
        <taxon>Bacteria</taxon>
        <taxon>Bacillati</taxon>
        <taxon>Actinomycetota</taxon>
        <taxon>Actinomycetes</taxon>
        <taxon>Micromonosporales</taxon>
        <taxon>Micromonosporaceae</taxon>
        <taxon>Paractinoplanes</taxon>
    </lineage>
</organism>
<evidence type="ECO:0000313" key="6">
    <source>
        <dbReference type="EMBL" id="GIE13703.1"/>
    </source>
</evidence>
<comment type="caution">
    <text evidence="6">The sequence shown here is derived from an EMBL/GenBank/DDBJ whole genome shotgun (WGS) entry which is preliminary data.</text>
</comment>
<dbReference type="PANTHER" id="PTHR48050:SF13">
    <property type="entry name" value="STEROL 3-BETA-GLUCOSYLTRANSFERASE UGT80A2"/>
    <property type="match status" value="1"/>
</dbReference>
<comment type="similarity">
    <text evidence="1">Belongs to the glycosyltransferase 28 family.</text>
</comment>
<protein>
    <submittedName>
        <fullName evidence="6">Glycosyl transferase</fullName>
    </submittedName>
</protein>
<dbReference type="Gene3D" id="3.40.50.2000">
    <property type="entry name" value="Glycogen Phosphorylase B"/>
    <property type="match status" value="2"/>
</dbReference>
<dbReference type="EMBL" id="BOMM01000050">
    <property type="protein sequence ID" value="GIE13703.1"/>
    <property type="molecule type" value="Genomic_DNA"/>
</dbReference>
<dbReference type="InterPro" id="IPR010610">
    <property type="entry name" value="EryCIII-like_C"/>
</dbReference>
<dbReference type="InterPro" id="IPR048284">
    <property type="entry name" value="EryCIII-like_N"/>
</dbReference>
<dbReference type="PANTHER" id="PTHR48050">
    <property type="entry name" value="STEROL 3-BETA-GLUCOSYLTRANSFERASE"/>
    <property type="match status" value="1"/>
</dbReference>
<keyword evidence="7" id="KW-1185">Reference proteome</keyword>
<dbReference type="Pfam" id="PF21036">
    <property type="entry name" value="EryCIII-like_N"/>
    <property type="match status" value="1"/>
</dbReference>
<dbReference type="GO" id="GO:0017000">
    <property type="term" value="P:antibiotic biosynthetic process"/>
    <property type="evidence" value="ECO:0007669"/>
    <property type="project" value="UniProtKB-ARBA"/>
</dbReference>
<name>A0A919J495_9ACTN</name>
<gene>
    <name evidence="6" type="ORF">Afe05nite_55430</name>
</gene>
<dbReference type="GO" id="GO:0016758">
    <property type="term" value="F:hexosyltransferase activity"/>
    <property type="evidence" value="ECO:0007669"/>
    <property type="project" value="UniProtKB-ARBA"/>
</dbReference>
<dbReference type="RefSeq" id="WP_203820144.1">
    <property type="nucleotide sequence ID" value="NZ_BAAABP010000002.1"/>
</dbReference>
<evidence type="ECO:0000259" key="4">
    <source>
        <dbReference type="Pfam" id="PF06722"/>
    </source>
</evidence>
<evidence type="ECO:0000313" key="7">
    <source>
        <dbReference type="Proteomes" id="UP000598174"/>
    </source>
</evidence>
<keyword evidence="2" id="KW-0328">Glycosyltransferase</keyword>
<feature type="domain" description="Erythromycin biosynthesis protein CIII-like N-terminal" evidence="5">
    <location>
        <begin position="22"/>
        <end position="231"/>
    </location>
</feature>
<evidence type="ECO:0000256" key="3">
    <source>
        <dbReference type="ARBA" id="ARBA00022679"/>
    </source>
</evidence>
<dbReference type="CDD" id="cd03784">
    <property type="entry name" value="GT1_Gtf-like"/>
    <property type="match status" value="1"/>
</dbReference>
<proteinExistence type="inferred from homology"/>
<dbReference type="GO" id="GO:0008194">
    <property type="term" value="F:UDP-glycosyltransferase activity"/>
    <property type="evidence" value="ECO:0007669"/>
    <property type="project" value="InterPro"/>
</dbReference>
<sequence>MRVLFVNWGWQSHLFPMVPLAWACRAAGHEVRVATQPGLVPVAAATGLPVVPVGADVDVPGLVRGYASGAPVPAPVPSAAGPSAPGPTGPPRTPRALAMVVALAEAMTPDLLRLARDFRPDLLVFETTTWAGPLVAGALGVPSARFLYGVDMLHAFRGAAAGALAPLTGRLGIDRVDVGGDLVVDPAPESLRLPVDYRPQPIRYVPYNGTAAAAPVLPPRGDRPRVCVTWGTTMSKLGGQRFLAGEVGRLIGADHEVLYAVTDEQAGQLGEVPPGAIVCRSVPLHLVLETCAAVVHHGGAGTMLTALTAGLPQVIVPQLPDHATHARQLTGAGAGLTLDRAGCDAPGLREALAALLGEPSFGVSARAAQRQMHDHPTPVELVPVLEKLAGV</sequence>
<dbReference type="InterPro" id="IPR002213">
    <property type="entry name" value="UDP_glucos_trans"/>
</dbReference>
<dbReference type="AlphaFoldDB" id="A0A919J495"/>
<evidence type="ECO:0000256" key="1">
    <source>
        <dbReference type="ARBA" id="ARBA00006962"/>
    </source>
</evidence>
<dbReference type="InterPro" id="IPR050426">
    <property type="entry name" value="Glycosyltransferase_28"/>
</dbReference>
<accession>A0A919J495</accession>
<evidence type="ECO:0000256" key="2">
    <source>
        <dbReference type="ARBA" id="ARBA00022676"/>
    </source>
</evidence>
<dbReference type="SUPFAM" id="SSF53756">
    <property type="entry name" value="UDP-Glycosyltransferase/glycogen phosphorylase"/>
    <property type="match status" value="1"/>
</dbReference>